<evidence type="ECO:0000256" key="7">
    <source>
        <dbReference type="ARBA" id="ARBA00023237"/>
    </source>
</evidence>
<dbReference type="InterPro" id="IPR003368">
    <property type="entry name" value="POMP_repeat"/>
</dbReference>
<dbReference type="RefSeq" id="WP_108906817.1">
    <property type="nucleotide sequence ID" value="NZ_CP029188.1"/>
</dbReference>
<keyword evidence="11" id="KW-1185">Reference proteome</keyword>
<feature type="region of interest" description="Disordered" evidence="8">
    <location>
        <begin position="147"/>
        <end position="186"/>
    </location>
</feature>
<keyword evidence="4" id="KW-0964">Secreted</keyword>
<accession>A0A2S1SUG6</accession>
<dbReference type="SUPFAM" id="SSF51126">
    <property type="entry name" value="Pectin lyase-like"/>
    <property type="match status" value="2"/>
</dbReference>
<dbReference type="Proteomes" id="UP000244900">
    <property type="component" value="Chromosome"/>
</dbReference>
<dbReference type="InterPro" id="IPR012334">
    <property type="entry name" value="Pectin_lyas_fold"/>
</dbReference>
<dbReference type="Pfam" id="PF02415">
    <property type="entry name" value="Chlam_PMP"/>
    <property type="match status" value="1"/>
</dbReference>
<evidence type="ECO:0000256" key="2">
    <source>
        <dbReference type="ARBA" id="ARBA00004442"/>
    </source>
</evidence>
<keyword evidence="5 9" id="KW-0732">Signal</keyword>
<dbReference type="KEGG" id="stir:DDW44_15615"/>
<sequence>MRSVARAGGVCAALALGLALVPALSAQADPSRPSDAIACDVEALKDAIDAANAAGGGTIRLPSKCTYTLTAVDNTGPSGDPNGLPLITTPITLKGGKRTVIERSAAAPQFRIFEITGPAGALTLDGTGRGKGRGDGWSAASVLGNPVLSGIDRDRDRDRDRDDRDCRSGSGLTVRGGSSTDDGGAVFVDDNRSLTLKCTTLTGNHADDDGGAVYAEDDSTVTATSSHVDGNTAADEGGGIFTDEAALSLTHSSADRNAAGDGGGIFTALGSLSLTDSTVNKNTASDGGGGGVLSVETPATYIRSQVNRNTGGALGGGIVIITSGDLTTFSRSEISGNTAGEVGGGLFIIGGNTTMESTGVSKNTVTGSSALGGGIFLLDGTLTLRDSRVTGNTAPGAGSDGGGITNSGTLDVESTVIKNNTTADRGGGLYNDGGAATLTDSRVTRNKAASGGGIFEEPGSTVTLNQTAVVNNDPDNCAPPGAVPGCIG</sequence>
<reference evidence="10 11" key="1">
    <citation type="submission" date="2018-05" db="EMBL/GenBank/DDBJ databases">
        <title>Complete genome sequence of sponge-derived Streptomyces sp. HNM0039.</title>
        <authorList>
            <person name="Huang X."/>
            <person name="Zhou S."/>
        </authorList>
    </citation>
    <scope>NUCLEOTIDE SEQUENCE [LARGE SCALE GENOMIC DNA]</scope>
    <source>
        <strain evidence="10 11">HNM0039</strain>
    </source>
</reference>
<dbReference type="EMBL" id="CP029188">
    <property type="protein sequence ID" value="AWI30040.1"/>
    <property type="molecule type" value="Genomic_DNA"/>
</dbReference>
<evidence type="ECO:0000256" key="3">
    <source>
        <dbReference type="ARBA" id="ARBA00004613"/>
    </source>
</evidence>
<evidence type="ECO:0000256" key="9">
    <source>
        <dbReference type="SAM" id="SignalP"/>
    </source>
</evidence>
<feature type="chain" id="PRO_5015440943" description="Right handed beta helix domain-containing protein" evidence="9">
    <location>
        <begin position="29"/>
        <end position="488"/>
    </location>
</feature>
<name>A0A2S1SUG6_9ACTN</name>
<evidence type="ECO:0000256" key="5">
    <source>
        <dbReference type="ARBA" id="ARBA00022729"/>
    </source>
</evidence>
<evidence type="ECO:0000256" key="1">
    <source>
        <dbReference type="ARBA" id="ARBA00004196"/>
    </source>
</evidence>
<dbReference type="OrthoDB" id="3403180at2"/>
<feature type="compositionally biased region" description="Basic and acidic residues" evidence="8">
    <location>
        <begin position="151"/>
        <end position="167"/>
    </location>
</feature>
<evidence type="ECO:0008006" key="12">
    <source>
        <dbReference type="Google" id="ProtNLM"/>
    </source>
</evidence>
<evidence type="ECO:0000313" key="10">
    <source>
        <dbReference type="EMBL" id="AWI30040.1"/>
    </source>
</evidence>
<evidence type="ECO:0000256" key="6">
    <source>
        <dbReference type="ARBA" id="ARBA00023136"/>
    </source>
</evidence>
<dbReference type="GO" id="GO:0005576">
    <property type="term" value="C:extracellular region"/>
    <property type="evidence" value="ECO:0007669"/>
    <property type="project" value="UniProtKB-SubCell"/>
</dbReference>
<dbReference type="Gene3D" id="2.160.20.10">
    <property type="entry name" value="Single-stranded right-handed beta-helix, Pectin lyase-like"/>
    <property type="match status" value="1"/>
</dbReference>
<organism evidence="10 11">
    <name type="scientific">Streptomyces tirandamycinicus</name>
    <dbReference type="NCBI Taxonomy" id="2174846"/>
    <lineage>
        <taxon>Bacteria</taxon>
        <taxon>Bacillati</taxon>
        <taxon>Actinomycetota</taxon>
        <taxon>Actinomycetes</taxon>
        <taxon>Kitasatosporales</taxon>
        <taxon>Streptomycetaceae</taxon>
        <taxon>Streptomyces</taxon>
    </lineage>
</organism>
<evidence type="ECO:0000256" key="8">
    <source>
        <dbReference type="SAM" id="MobiDB-lite"/>
    </source>
</evidence>
<protein>
    <recommendedName>
        <fullName evidence="12">Right handed beta helix domain-containing protein</fullName>
    </recommendedName>
</protein>
<feature type="signal peptide" evidence="9">
    <location>
        <begin position="1"/>
        <end position="28"/>
    </location>
</feature>
<evidence type="ECO:0000256" key="4">
    <source>
        <dbReference type="ARBA" id="ARBA00022525"/>
    </source>
</evidence>
<dbReference type="PANTHER" id="PTHR11319">
    <property type="entry name" value="G PROTEIN-COUPLED RECEPTOR-RELATED"/>
    <property type="match status" value="1"/>
</dbReference>
<dbReference type="InterPro" id="IPR011050">
    <property type="entry name" value="Pectin_lyase_fold/virulence"/>
</dbReference>
<keyword evidence="6" id="KW-0472">Membrane</keyword>
<dbReference type="GO" id="GO:0009279">
    <property type="term" value="C:cell outer membrane"/>
    <property type="evidence" value="ECO:0007669"/>
    <property type="project" value="UniProtKB-SubCell"/>
</dbReference>
<keyword evidence="7" id="KW-0998">Cell outer membrane</keyword>
<gene>
    <name evidence="10" type="ORF">DDW44_15615</name>
</gene>
<dbReference type="PANTHER" id="PTHR11319:SF35">
    <property type="entry name" value="OUTER MEMBRANE PROTEIN PMPC-RELATED"/>
    <property type="match status" value="1"/>
</dbReference>
<comment type="subcellular location">
    <subcellularLocation>
        <location evidence="1">Cell envelope</location>
    </subcellularLocation>
    <subcellularLocation>
        <location evidence="2">Cell outer membrane</location>
    </subcellularLocation>
    <subcellularLocation>
        <location evidence="3">Secreted</location>
    </subcellularLocation>
</comment>
<proteinExistence type="predicted"/>
<dbReference type="AlphaFoldDB" id="A0A2S1SUG6"/>
<evidence type="ECO:0000313" key="11">
    <source>
        <dbReference type="Proteomes" id="UP000244900"/>
    </source>
</evidence>